<dbReference type="CDD" id="cd02513">
    <property type="entry name" value="CMP-NeuAc_Synthase"/>
    <property type="match status" value="1"/>
</dbReference>
<dbReference type="PANTHER" id="PTHR21485">
    <property type="entry name" value="HAD SUPERFAMILY MEMBERS CMAS AND KDSC"/>
    <property type="match status" value="1"/>
</dbReference>
<dbReference type="EMBL" id="UINC01090548">
    <property type="protein sequence ID" value="SVC42590.1"/>
    <property type="molecule type" value="Genomic_DNA"/>
</dbReference>
<dbReference type="SUPFAM" id="SSF53448">
    <property type="entry name" value="Nucleotide-diphospho-sugar transferases"/>
    <property type="match status" value="1"/>
</dbReference>
<evidence type="ECO:0000313" key="1">
    <source>
        <dbReference type="EMBL" id="SVC42590.1"/>
    </source>
</evidence>
<gene>
    <name evidence="1" type="ORF">METZ01_LOCUS295444</name>
</gene>
<feature type="non-terminal residue" evidence="1">
    <location>
        <position position="141"/>
    </location>
</feature>
<dbReference type="GO" id="GO:0008781">
    <property type="term" value="F:N-acylneuraminate cytidylyltransferase activity"/>
    <property type="evidence" value="ECO:0007669"/>
    <property type="project" value="TreeGrafter"/>
</dbReference>
<dbReference type="Pfam" id="PF02348">
    <property type="entry name" value="CTP_transf_3"/>
    <property type="match status" value="1"/>
</dbReference>
<proteinExistence type="predicted"/>
<sequence>MMNIETVIVIPARGGSKNIPRKNLQLIKGKPLISYAIEIAHKVKLSKKVIVSTEDEEISEISQQYGAEVIKRPNELAEDHINLLPVNQHVLKILENNNIYPKIIISLQPTAPFIEPTSIEDAIRFQQETKCDSVCSICKVQ</sequence>
<dbReference type="InterPro" id="IPR029044">
    <property type="entry name" value="Nucleotide-diphossugar_trans"/>
</dbReference>
<reference evidence="1" key="1">
    <citation type="submission" date="2018-05" db="EMBL/GenBank/DDBJ databases">
        <authorList>
            <person name="Lanie J.A."/>
            <person name="Ng W.-L."/>
            <person name="Kazmierczak K.M."/>
            <person name="Andrzejewski T.M."/>
            <person name="Davidsen T.M."/>
            <person name="Wayne K.J."/>
            <person name="Tettelin H."/>
            <person name="Glass J.I."/>
            <person name="Rusch D."/>
            <person name="Podicherti R."/>
            <person name="Tsui H.-C.T."/>
            <person name="Winkler M.E."/>
        </authorList>
    </citation>
    <scope>NUCLEOTIDE SEQUENCE</scope>
</reference>
<evidence type="ECO:0008006" key="2">
    <source>
        <dbReference type="Google" id="ProtNLM"/>
    </source>
</evidence>
<dbReference type="AlphaFoldDB" id="A0A382M1C2"/>
<name>A0A382M1C2_9ZZZZ</name>
<dbReference type="Gene3D" id="3.90.550.10">
    <property type="entry name" value="Spore Coat Polysaccharide Biosynthesis Protein SpsA, Chain A"/>
    <property type="match status" value="1"/>
</dbReference>
<protein>
    <recommendedName>
        <fullName evidence="2">Acylneuraminate cytidylyltransferase</fullName>
    </recommendedName>
</protein>
<accession>A0A382M1C2</accession>
<dbReference type="PANTHER" id="PTHR21485:SF3">
    <property type="entry name" value="N-ACYLNEURAMINATE CYTIDYLYLTRANSFERASE"/>
    <property type="match status" value="1"/>
</dbReference>
<organism evidence="1">
    <name type="scientific">marine metagenome</name>
    <dbReference type="NCBI Taxonomy" id="408172"/>
    <lineage>
        <taxon>unclassified sequences</taxon>
        <taxon>metagenomes</taxon>
        <taxon>ecological metagenomes</taxon>
    </lineage>
</organism>
<dbReference type="InterPro" id="IPR003329">
    <property type="entry name" value="Cytidylyl_trans"/>
</dbReference>
<dbReference type="InterPro" id="IPR050793">
    <property type="entry name" value="CMP-NeuNAc_synthase"/>
</dbReference>